<feature type="compositionally biased region" description="Polar residues" evidence="1">
    <location>
        <begin position="238"/>
        <end position="249"/>
    </location>
</feature>
<keyword evidence="2" id="KW-1133">Transmembrane helix</keyword>
<evidence type="ECO:0000313" key="3">
    <source>
        <dbReference type="EMBL" id="GIY82237.1"/>
    </source>
</evidence>
<gene>
    <name evidence="3" type="ORF">CEXT_530721</name>
</gene>
<feature type="region of interest" description="Disordered" evidence="1">
    <location>
        <begin position="221"/>
        <end position="249"/>
    </location>
</feature>
<name>A0AAV4WHK3_CAEEX</name>
<sequence>MSLIKIFDPFGSKSELDVCAEFGDDSFLCLLRHCLRYFYLLDYVTSGIEASFRPRADLVRVVLCVGKTGQPHVIGSLADFSDGVNNFGFAHFNLLASRSVFKPFLAILFVFDFFVLSLNTYSLICVYSQYQEYRAGRGNPQVRINRPLPEVEYHAGKSGTSDAVRIINDSGATNSSTISVGQSSSVPVVHSDINSTEEPSVQCRNTEDTLLTVNKVASPDNCSKKNPDADGKHAAAAVSTSQTNITGDY</sequence>
<proteinExistence type="predicted"/>
<keyword evidence="4" id="KW-1185">Reference proteome</keyword>
<feature type="compositionally biased region" description="Basic and acidic residues" evidence="1">
    <location>
        <begin position="222"/>
        <end position="233"/>
    </location>
</feature>
<protein>
    <submittedName>
        <fullName evidence="3">Uncharacterized protein</fullName>
    </submittedName>
</protein>
<organism evidence="3 4">
    <name type="scientific">Caerostris extrusa</name>
    <name type="common">Bark spider</name>
    <name type="synonym">Caerostris bankana</name>
    <dbReference type="NCBI Taxonomy" id="172846"/>
    <lineage>
        <taxon>Eukaryota</taxon>
        <taxon>Metazoa</taxon>
        <taxon>Ecdysozoa</taxon>
        <taxon>Arthropoda</taxon>
        <taxon>Chelicerata</taxon>
        <taxon>Arachnida</taxon>
        <taxon>Araneae</taxon>
        <taxon>Araneomorphae</taxon>
        <taxon>Entelegynae</taxon>
        <taxon>Araneoidea</taxon>
        <taxon>Araneidae</taxon>
        <taxon>Caerostris</taxon>
    </lineage>
</organism>
<keyword evidence="2" id="KW-0812">Transmembrane</keyword>
<accession>A0AAV4WHK3</accession>
<evidence type="ECO:0000256" key="2">
    <source>
        <dbReference type="SAM" id="Phobius"/>
    </source>
</evidence>
<dbReference type="EMBL" id="BPLR01016224">
    <property type="protein sequence ID" value="GIY82237.1"/>
    <property type="molecule type" value="Genomic_DNA"/>
</dbReference>
<keyword evidence="2" id="KW-0472">Membrane</keyword>
<evidence type="ECO:0000256" key="1">
    <source>
        <dbReference type="SAM" id="MobiDB-lite"/>
    </source>
</evidence>
<feature type="transmembrane region" description="Helical" evidence="2">
    <location>
        <begin position="104"/>
        <end position="124"/>
    </location>
</feature>
<evidence type="ECO:0000313" key="4">
    <source>
        <dbReference type="Proteomes" id="UP001054945"/>
    </source>
</evidence>
<dbReference type="Proteomes" id="UP001054945">
    <property type="component" value="Unassembled WGS sequence"/>
</dbReference>
<comment type="caution">
    <text evidence="3">The sequence shown here is derived from an EMBL/GenBank/DDBJ whole genome shotgun (WGS) entry which is preliminary data.</text>
</comment>
<dbReference type="AlphaFoldDB" id="A0AAV4WHK3"/>
<reference evidence="3 4" key="1">
    <citation type="submission" date="2021-06" db="EMBL/GenBank/DDBJ databases">
        <title>Caerostris extrusa draft genome.</title>
        <authorList>
            <person name="Kono N."/>
            <person name="Arakawa K."/>
        </authorList>
    </citation>
    <scope>NUCLEOTIDE SEQUENCE [LARGE SCALE GENOMIC DNA]</scope>
</reference>